<evidence type="ECO:0000256" key="5">
    <source>
        <dbReference type="ARBA" id="ARBA00023125"/>
    </source>
</evidence>
<dbReference type="SUPFAM" id="SSF56801">
    <property type="entry name" value="Acetyl-CoA synthetase-like"/>
    <property type="match status" value="1"/>
</dbReference>
<dbReference type="PROSITE" id="PS50931">
    <property type="entry name" value="HTH_LYSR"/>
    <property type="match status" value="1"/>
</dbReference>
<evidence type="ECO:0000313" key="9">
    <source>
        <dbReference type="Proteomes" id="UP000194161"/>
    </source>
</evidence>
<evidence type="ECO:0000256" key="2">
    <source>
        <dbReference type="ARBA" id="ARBA00009437"/>
    </source>
</evidence>
<keyword evidence="6" id="KW-0804">Transcription</keyword>
<dbReference type="InterPro" id="IPR005119">
    <property type="entry name" value="LysR_subst-bd"/>
</dbReference>
<dbReference type="Pfam" id="PF13193">
    <property type="entry name" value="AMP-binding_C"/>
    <property type="match status" value="1"/>
</dbReference>
<dbReference type="Gene3D" id="3.40.190.10">
    <property type="entry name" value="Periplasmic binding protein-like II"/>
    <property type="match status" value="2"/>
</dbReference>
<evidence type="ECO:0000256" key="4">
    <source>
        <dbReference type="ARBA" id="ARBA00023015"/>
    </source>
</evidence>
<dbReference type="KEGG" id="bgm:CAL15_20670"/>
<dbReference type="SUPFAM" id="SSF46785">
    <property type="entry name" value="Winged helix' DNA-binding domain"/>
    <property type="match status" value="1"/>
</dbReference>
<dbReference type="PANTHER" id="PTHR43201:SF5">
    <property type="entry name" value="MEDIUM-CHAIN ACYL-COA LIGASE ACSF2, MITOCHONDRIAL"/>
    <property type="match status" value="1"/>
</dbReference>
<accession>A0A1W6ZGM8</accession>
<comment type="similarity">
    <text evidence="1">Belongs to the ATP-dependent AMP-binding enzyme family.</text>
</comment>
<dbReference type="Gene3D" id="1.10.10.10">
    <property type="entry name" value="Winged helix-like DNA-binding domain superfamily/Winged helix DNA-binding domain"/>
    <property type="match status" value="1"/>
</dbReference>
<dbReference type="InterPro" id="IPR036390">
    <property type="entry name" value="WH_DNA-bd_sf"/>
</dbReference>
<evidence type="ECO:0000256" key="1">
    <source>
        <dbReference type="ARBA" id="ARBA00006432"/>
    </source>
</evidence>
<dbReference type="GO" id="GO:0003700">
    <property type="term" value="F:DNA-binding transcription factor activity"/>
    <property type="evidence" value="ECO:0007669"/>
    <property type="project" value="InterPro"/>
</dbReference>
<comment type="similarity">
    <text evidence="2">Belongs to the LysR transcriptional regulatory family.</text>
</comment>
<dbReference type="EMBL" id="CP021111">
    <property type="protein sequence ID" value="ARP96563.1"/>
    <property type="molecule type" value="Genomic_DNA"/>
</dbReference>
<evidence type="ECO:0000313" key="8">
    <source>
        <dbReference type="EMBL" id="ARP96563.1"/>
    </source>
</evidence>
<dbReference type="GO" id="GO:0006631">
    <property type="term" value="P:fatty acid metabolic process"/>
    <property type="evidence" value="ECO:0007669"/>
    <property type="project" value="TreeGrafter"/>
</dbReference>
<dbReference type="Gene3D" id="3.40.50.12780">
    <property type="entry name" value="N-terminal domain of ligase-like"/>
    <property type="match status" value="1"/>
</dbReference>
<gene>
    <name evidence="8" type="ORF">CAL15_20670</name>
</gene>
<dbReference type="InterPro" id="IPR000847">
    <property type="entry name" value="LysR_HTH_N"/>
</dbReference>
<dbReference type="InterPro" id="IPR045851">
    <property type="entry name" value="AMP-bd_C_sf"/>
</dbReference>
<dbReference type="AlphaFoldDB" id="A0A1W6ZGM8"/>
<sequence length="840" mass="93171">MKPYLPSLQTLLAFEAAARHLSFTKAAQELQLTQTAISHQIRNLEDQLGIKLFVRQRNTLILTTVASEYLQSISEAISLLTRSTEQTQRNKNSVVLSVFCLPTYAMQCLVPALADFQDRHPEISVHLTTSSVFSEFNRADYDIAIRYGSGNWPAVRADLLARESFFPVCAPRLLEQLDPALTEEQQLSALRRIRTFYHAMHQDDWPAWLDAAGHSNVRFAGESAYHLQMTTLEAAVAGAGIAIGRTPLVDRYLRTGQLVAPFGTRLTSRSGYYLVSPASKAQLRKVELFRRWALTALGEDSAPAHTDDARADQPPLAVAEDPDYHYQPLAEILARWKAQTPDKLALVDVQQGRRITFSELANLVDNVALQLRERGVTAGERVLLHAEEGLEKVLLWLALWRLAAVVCPIELSRLRSGACTQVLERLQPALILCTSGADVERIPDAWKGRLLACGVWEEADPQSEDSVISFTRAAGDASQLPRGARLHDMASICTTSGTTGDPKFIVYDHKAYWLNGQAMVDSLGLTARDRTLEYRSFDWYSTQILSLMPFLQTGLTLHMAARFSLTAIPRWIAQHQISISVGVPAVINLLLQQSEDTAPGAFGSLRLMTCSTANLATAQWLRFEQVFRVRLLSIYGSSEAGWICSNRHNDITIGTVGYPVTHTEVAIVDEKGNSGPDVVGHISVSGPQLAVGILEADGHITPIRGRRLATNDLGVMDASGRIRVLGRTDDLISRGGIKIPPREIEDIVLTHPDVIDAVVIGVPDDIFGQVPVCFYIPRSEFPVDELLSYCRRNLPRDRVPANAYQLDSLPRNRRGKLLRRELLELWTDMPKKDAQPHSAP</sequence>
<dbReference type="RefSeq" id="WP_086080212.1">
    <property type="nucleotide sequence ID" value="NZ_CP021111.1"/>
</dbReference>
<dbReference type="NCBIfam" id="NF008352">
    <property type="entry name" value="PRK11139.1"/>
    <property type="match status" value="1"/>
</dbReference>
<dbReference type="OrthoDB" id="8870348at2"/>
<dbReference type="Proteomes" id="UP000194161">
    <property type="component" value="Chromosome"/>
</dbReference>
<dbReference type="InterPro" id="IPR042099">
    <property type="entry name" value="ANL_N_sf"/>
</dbReference>
<keyword evidence="5" id="KW-0238">DNA-binding</keyword>
<evidence type="ECO:0000259" key="7">
    <source>
        <dbReference type="PROSITE" id="PS50931"/>
    </source>
</evidence>
<protein>
    <recommendedName>
        <fullName evidence="7">HTH lysR-type domain-containing protein</fullName>
    </recommendedName>
</protein>
<dbReference type="InterPro" id="IPR025110">
    <property type="entry name" value="AMP-bd_C"/>
</dbReference>
<dbReference type="CDD" id="cd04433">
    <property type="entry name" value="AFD_class_I"/>
    <property type="match status" value="1"/>
</dbReference>
<dbReference type="PANTHER" id="PTHR43201">
    <property type="entry name" value="ACYL-COA SYNTHETASE"/>
    <property type="match status" value="1"/>
</dbReference>
<dbReference type="CDD" id="cd08432">
    <property type="entry name" value="PBP2_GcdR_TrpI_HvrB_AmpR_like"/>
    <property type="match status" value="1"/>
</dbReference>
<dbReference type="Gene3D" id="3.30.300.30">
    <property type="match status" value="1"/>
</dbReference>
<dbReference type="Pfam" id="PF03466">
    <property type="entry name" value="LysR_substrate"/>
    <property type="match status" value="1"/>
</dbReference>
<dbReference type="PROSITE" id="PS00455">
    <property type="entry name" value="AMP_BINDING"/>
    <property type="match status" value="1"/>
</dbReference>
<dbReference type="Pfam" id="PF00501">
    <property type="entry name" value="AMP-binding"/>
    <property type="match status" value="1"/>
</dbReference>
<dbReference type="GO" id="GO:0003677">
    <property type="term" value="F:DNA binding"/>
    <property type="evidence" value="ECO:0007669"/>
    <property type="project" value="UniProtKB-KW"/>
</dbReference>
<evidence type="ECO:0000256" key="6">
    <source>
        <dbReference type="ARBA" id="ARBA00023163"/>
    </source>
</evidence>
<dbReference type="GO" id="GO:0031956">
    <property type="term" value="F:medium-chain fatty acid-CoA ligase activity"/>
    <property type="evidence" value="ECO:0007669"/>
    <property type="project" value="TreeGrafter"/>
</dbReference>
<keyword evidence="3" id="KW-0436">Ligase</keyword>
<dbReference type="PRINTS" id="PR00039">
    <property type="entry name" value="HTHLYSR"/>
</dbReference>
<keyword evidence="9" id="KW-1185">Reference proteome</keyword>
<dbReference type="InterPro" id="IPR036388">
    <property type="entry name" value="WH-like_DNA-bd_sf"/>
</dbReference>
<keyword evidence="4" id="KW-0805">Transcription regulation</keyword>
<dbReference type="Pfam" id="PF00126">
    <property type="entry name" value="HTH_1"/>
    <property type="match status" value="1"/>
</dbReference>
<dbReference type="InterPro" id="IPR020845">
    <property type="entry name" value="AMP-binding_CS"/>
</dbReference>
<proteinExistence type="inferred from homology"/>
<evidence type="ECO:0000256" key="3">
    <source>
        <dbReference type="ARBA" id="ARBA00022598"/>
    </source>
</evidence>
<feature type="domain" description="HTH lysR-type" evidence="7">
    <location>
        <begin position="6"/>
        <end position="63"/>
    </location>
</feature>
<name>A0A1W6ZGM8_9BORD</name>
<organism evidence="8 9">
    <name type="scientific">Bordetella genomosp. 13</name>
    <dbReference type="NCBI Taxonomy" id="463040"/>
    <lineage>
        <taxon>Bacteria</taxon>
        <taxon>Pseudomonadati</taxon>
        <taxon>Pseudomonadota</taxon>
        <taxon>Betaproteobacteria</taxon>
        <taxon>Burkholderiales</taxon>
        <taxon>Alcaligenaceae</taxon>
        <taxon>Bordetella</taxon>
    </lineage>
</organism>
<dbReference type="InterPro" id="IPR000873">
    <property type="entry name" value="AMP-dep_synth/lig_dom"/>
</dbReference>
<reference evidence="8 9" key="1">
    <citation type="submission" date="2017-05" db="EMBL/GenBank/DDBJ databases">
        <title>Complete and WGS of Bordetella genogroups.</title>
        <authorList>
            <person name="Spilker T."/>
            <person name="LiPuma J."/>
        </authorList>
    </citation>
    <scope>NUCLEOTIDE SEQUENCE [LARGE SCALE GENOMIC DNA]</scope>
    <source>
        <strain evidence="8 9">AU7206</strain>
    </source>
</reference>
<dbReference type="SUPFAM" id="SSF53850">
    <property type="entry name" value="Periplasmic binding protein-like II"/>
    <property type="match status" value="1"/>
</dbReference>
<dbReference type="STRING" id="463040.CAL15_20670"/>